<evidence type="ECO:0000313" key="3">
    <source>
        <dbReference type="Proteomes" id="UP001193389"/>
    </source>
</evidence>
<sequence>MNKDTNDMKQLDEFPGIGKKLPFREPVGFFERFSEKTLQQAKLREQNRKRSLVLWRTVAVAASVSALALLGYFMFETELAESPQIVQEKQPVEQPLIKEPEIAKQPEIGTEIKKKATEKVPEKFVAEEKDTEEIGDLLADLSDEELLQLAAMYKTDPFMSESEQ</sequence>
<name>A0A5K7SG19_9BACT</name>
<dbReference type="AlphaFoldDB" id="A0A5K7SG19"/>
<dbReference type="KEGG" id="anf:AQPE_4722"/>
<proteinExistence type="predicted"/>
<dbReference type="Proteomes" id="UP001193389">
    <property type="component" value="Chromosome"/>
</dbReference>
<evidence type="ECO:0000313" key="2">
    <source>
        <dbReference type="EMBL" id="BBE20528.1"/>
    </source>
</evidence>
<keyword evidence="1" id="KW-0812">Transmembrane</keyword>
<keyword evidence="1" id="KW-0472">Membrane</keyword>
<feature type="transmembrane region" description="Helical" evidence="1">
    <location>
        <begin position="53"/>
        <end position="75"/>
    </location>
</feature>
<keyword evidence="3" id="KW-1185">Reference proteome</keyword>
<reference evidence="2" key="1">
    <citation type="journal article" date="2020" name="Int. J. Syst. Evol. Microbiol.">
        <title>Aquipluma nitroreducens gen. nov. sp. nov., a novel facultatively anaerobic bacterium isolated from a freshwater lake.</title>
        <authorList>
            <person name="Watanabe M."/>
            <person name="Kojima H."/>
            <person name="Fukui M."/>
        </authorList>
    </citation>
    <scope>NUCLEOTIDE SEQUENCE</scope>
    <source>
        <strain evidence="2">MeG22</strain>
    </source>
</reference>
<evidence type="ECO:0000256" key="1">
    <source>
        <dbReference type="SAM" id="Phobius"/>
    </source>
</evidence>
<organism evidence="2 3">
    <name type="scientific">Aquipluma nitroreducens</name>
    <dbReference type="NCBI Taxonomy" id="2010828"/>
    <lineage>
        <taxon>Bacteria</taxon>
        <taxon>Pseudomonadati</taxon>
        <taxon>Bacteroidota</taxon>
        <taxon>Bacteroidia</taxon>
        <taxon>Marinilabiliales</taxon>
        <taxon>Prolixibacteraceae</taxon>
        <taxon>Aquipluma</taxon>
    </lineage>
</organism>
<accession>A0A5K7SG19</accession>
<keyword evidence="1" id="KW-1133">Transmembrane helix</keyword>
<dbReference type="EMBL" id="AP018694">
    <property type="protein sequence ID" value="BBE20528.1"/>
    <property type="molecule type" value="Genomic_DNA"/>
</dbReference>
<gene>
    <name evidence="2" type="ORF">AQPE_4722</name>
</gene>
<protein>
    <submittedName>
        <fullName evidence="2">Uncharacterized protein</fullName>
    </submittedName>
</protein>